<accession>A0AAV2HW40</accession>
<feature type="compositionally biased region" description="Basic and acidic residues" evidence="1">
    <location>
        <begin position="246"/>
        <end position="256"/>
    </location>
</feature>
<gene>
    <name evidence="2" type="ORF">GSLYS_00011678001</name>
</gene>
<evidence type="ECO:0000256" key="1">
    <source>
        <dbReference type="SAM" id="MobiDB-lite"/>
    </source>
</evidence>
<protein>
    <submittedName>
        <fullName evidence="2">Uncharacterized protein</fullName>
    </submittedName>
</protein>
<evidence type="ECO:0000313" key="2">
    <source>
        <dbReference type="EMBL" id="CAL1537776.1"/>
    </source>
</evidence>
<name>A0AAV2HW40_LYMST</name>
<sequence>VQPTTCSTSSGQSQHNNVSRPQPVLLTSTAVSRLPVPCFGKSSLLKNQEKQANVDIKKFTAPSFFPKFNLSQTTLQPRQPCTPLARQPCTPLAKPPCTPLVKPPCTTLPRQPYTPLPRQDAGQLISSCIDQTKAPNLQYEIGQHKTPAPGTVQHRQSFQSFLPRFPSKVPPQTNKTTYSAIKETPTSSSTIQAQQSVRLAPSMSLSQKTGDSSSRTTPSVSLPMKQDRPNGEQSKQNLENNSNSRNVREDPSESFRTRHNNMTDNGANKFNFLGDSILQEPSYQEMEPLFKLNIDINSDQRNPGATGVSNSQTSGKFGKKSSQTSQHFELGSFFGNFDANDCDDDDDDTDRSALYNLFKFS</sequence>
<dbReference type="EMBL" id="CAXITT010000274">
    <property type="protein sequence ID" value="CAL1537776.1"/>
    <property type="molecule type" value="Genomic_DNA"/>
</dbReference>
<organism evidence="2 3">
    <name type="scientific">Lymnaea stagnalis</name>
    <name type="common">Great pond snail</name>
    <name type="synonym">Helix stagnalis</name>
    <dbReference type="NCBI Taxonomy" id="6523"/>
    <lineage>
        <taxon>Eukaryota</taxon>
        <taxon>Metazoa</taxon>
        <taxon>Spiralia</taxon>
        <taxon>Lophotrochozoa</taxon>
        <taxon>Mollusca</taxon>
        <taxon>Gastropoda</taxon>
        <taxon>Heterobranchia</taxon>
        <taxon>Euthyneura</taxon>
        <taxon>Panpulmonata</taxon>
        <taxon>Hygrophila</taxon>
        <taxon>Lymnaeoidea</taxon>
        <taxon>Lymnaeidae</taxon>
        <taxon>Lymnaea</taxon>
    </lineage>
</organism>
<feature type="region of interest" description="Disordered" evidence="1">
    <location>
        <begin position="162"/>
        <end position="267"/>
    </location>
</feature>
<feature type="region of interest" description="Disordered" evidence="1">
    <location>
        <begin position="1"/>
        <end position="22"/>
    </location>
</feature>
<reference evidence="2 3" key="1">
    <citation type="submission" date="2024-04" db="EMBL/GenBank/DDBJ databases">
        <authorList>
            <consortium name="Genoscope - CEA"/>
            <person name="William W."/>
        </authorList>
    </citation>
    <scope>NUCLEOTIDE SEQUENCE [LARGE SCALE GENOMIC DNA]</scope>
</reference>
<proteinExistence type="predicted"/>
<dbReference type="AlphaFoldDB" id="A0AAV2HW40"/>
<dbReference type="Proteomes" id="UP001497497">
    <property type="component" value="Unassembled WGS sequence"/>
</dbReference>
<feature type="non-terminal residue" evidence="2">
    <location>
        <position position="1"/>
    </location>
</feature>
<feature type="compositionally biased region" description="Polar residues" evidence="1">
    <location>
        <begin position="170"/>
        <end position="220"/>
    </location>
</feature>
<feature type="non-terminal residue" evidence="2">
    <location>
        <position position="361"/>
    </location>
</feature>
<keyword evidence="3" id="KW-1185">Reference proteome</keyword>
<comment type="caution">
    <text evidence="2">The sequence shown here is derived from an EMBL/GenBank/DDBJ whole genome shotgun (WGS) entry which is preliminary data.</text>
</comment>
<evidence type="ECO:0000313" key="3">
    <source>
        <dbReference type="Proteomes" id="UP001497497"/>
    </source>
</evidence>
<feature type="compositionally biased region" description="Polar residues" evidence="1">
    <location>
        <begin position="231"/>
        <end position="245"/>
    </location>
</feature>
<feature type="region of interest" description="Disordered" evidence="1">
    <location>
        <begin position="296"/>
        <end position="324"/>
    </location>
</feature>